<comment type="subcellular location">
    <subcellularLocation>
        <location evidence="1">Cell membrane</location>
        <topology evidence="1">Multi-pass membrane protein</topology>
    </subcellularLocation>
</comment>
<dbReference type="SMART" id="SM01049">
    <property type="entry name" value="Cache_2"/>
    <property type="match status" value="1"/>
</dbReference>
<evidence type="ECO:0000313" key="14">
    <source>
        <dbReference type="Proteomes" id="UP000560470"/>
    </source>
</evidence>
<evidence type="ECO:0000256" key="4">
    <source>
        <dbReference type="ARBA" id="ARBA00022692"/>
    </source>
</evidence>
<comment type="similarity">
    <text evidence="8">Belongs to the methyl-accepting chemotaxis (MCP) protein family.</text>
</comment>
<evidence type="ECO:0000256" key="10">
    <source>
        <dbReference type="SAM" id="Phobius"/>
    </source>
</evidence>
<evidence type="ECO:0000256" key="6">
    <source>
        <dbReference type="ARBA" id="ARBA00023136"/>
    </source>
</evidence>
<dbReference type="SMART" id="SM00304">
    <property type="entry name" value="HAMP"/>
    <property type="match status" value="1"/>
</dbReference>
<dbReference type="InterPro" id="IPR004010">
    <property type="entry name" value="Double_Cache_2"/>
</dbReference>
<dbReference type="Gene3D" id="1.10.287.950">
    <property type="entry name" value="Methyl-accepting chemotaxis protein"/>
    <property type="match status" value="1"/>
</dbReference>
<dbReference type="GO" id="GO:0006935">
    <property type="term" value="P:chemotaxis"/>
    <property type="evidence" value="ECO:0007669"/>
    <property type="project" value="InterPro"/>
</dbReference>
<dbReference type="PROSITE" id="PS50885">
    <property type="entry name" value="HAMP"/>
    <property type="match status" value="1"/>
</dbReference>
<dbReference type="PANTHER" id="PTHR32089">
    <property type="entry name" value="METHYL-ACCEPTING CHEMOTAXIS PROTEIN MCPB"/>
    <property type="match status" value="1"/>
</dbReference>
<feature type="transmembrane region" description="Helical" evidence="10">
    <location>
        <begin position="190"/>
        <end position="212"/>
    </location>
</feature>
<evidence type="ECO:0000256" key="3">
    <source>
        <dbReference type="ARBA" id="ARBA00022481"/>
    </source>
</evidence>
<dbReference type="InterPro" id="IPR004090">
    <property type="entry name" value="Chemotax_Me-accpt_rcpt"/>
</dbReference>
<dbReference type="PROSITE" id="PS50111">
    <property type="entry name" value="CHEMOTAXIS_TRANSDUC_2"/>
    <property type="match status" value="1"/>
</dbReference>
<evidence type="ECO:0000256" key="1">
    <source>
        <dbReference type="ARBA" id="ARBA00004651"/>
    </source>
</evidence>
<dbReference type="SUPFAM" id="SSF58104">
    <property type="entry name" value="Methyl-accepting chemotaxis protein (MCP) signaling domain"/>
    <property type="match status" value="1"/>
</dbReference>
<dbReference type="InterPro" id="IPR033480">
    <property type="entry name" value="sCache_2"/>
</dbReference>
<reference evidence="13 14" key="1">
    <citation type="submission" date="2020-04" db="EMBL/GenBank/DDBJ databases">
        <title>Molecular characterization of pseudomonads from Agaricus bisporus reveal novel blotch 2 pathogens in Western Europe.</title>
        <authorList>
            <person name="Taparia T."/>
            <person name="Krijger M."/>
            <person name="Haynes E."/>
            <person name="Elpinstone J.G."/>
            <person name="Noble R."/>
            <person name="Van Der Wolf J."/>
        </authorList>
    </citation>
    <scope>NUCLEOTIDE SEQUENCE [LARGE SCALE GENOMIC DNA]</scope>
    <source>
        <strain evidence="13 14">B7002</strain>
    </source>
</reference>
<proteinExistence type="inferred from homology"/>
<dbReference type="InterPro" id="IPR003660">
    <property type="entry name" value="HAMP_dom"/>
</dbReference>
<sequence length="544" mass="58583">MNSLRSMSISRRLWLILIVAVLMLLTLGLLMLKQIHGDLYQAKRQQTQHVVQTASGVLAYYQNLEKNGVLTREAAQQQALSAVRGLRYDHDDYFWINDLTPVMIMHAANPKLDGQNLSAIRDPDGFAVFNEFVLLAKAKGAGIVNYRWPKPGADAPVEKTSYIQLFEPWGWIIGSGVYVDDVQAEFTGQVWKASLIGLGIALLMALLVILIARSIVHPLQAAVNAMGNIASGESDLTRTLDTHGRDEVTQLSQHFNSFTAKLRQVVGQLQECANALGQSSTELGTNASQAHDRSQQQSQQMELVATAINEVTYGVQDVAKNAEHAASEMRDAQAQAQQGQVNIDGSLQQIDQLSSTISQAVEVIRTLSSESTQIGGVLEVIRSIADQTNLLALNAAIEAARAGEQGRGFAVVADEVRLLAQRTQKSTAEIQVMIERLQGHSEAAVKVISDSHSASQLTIEQAGQAGASLTAIGQALRNLNGLNASIASATLQQAHVVEDINQNVTQAAGLSHSTALAAEQSSVASAHLRGLSEQLGGLLRQFKI</sequence>
<comment type="caution">
    <text evidence="13">The sequence shown here is derived from an EMBL/GenBank/DDBJ whole genome shotgun (WGS) entry which is preliminary data.</text>
</comment>
<keyword evidence="3" id="KW-0488">Methylation</keyword>
<dbReference type="GO" id="GO:0004888">
    <property type="term" value="F:transmembrane signaling receptor activity"/>
    <property type="evidence" value="ECO:0007669"/>
    <property type="project" value="InterPro"/>
</dbReference>
<keyword evidence="2" id="KW-1003">Cell membrane</keyword>
<dbReference type="PRINTS" id="PR00260">
    <property type="entry name" value="CHEMTRNSDUCR"/>
</dbReference>
<keyword evidence="4 10" id="KW-0812">Transmembrane</keyword>
<dbReference type="Pfam" id="PF08269">
    <property type="entry name" value="dCache_2"/>
    <property type="match status" value="1"/>
</dbReference>
<evidence type="ECO:0000256" key="8">
    <source>
        <dbReference type="ARBA" id="ARBA00029447"/>
    </source>
</evidence>
<dbReference type="AlphaFoldDB" id="A0A7Y7RPI5"/>
<evidence type="ECO:0000256" key="7">
    <source>
        <dbReference type="ARBA" id="ARBA00023224"/>
    </source>
</evidence>
<dbReference type="GO" id="GO:0007165">
    <property type="term" value="P:signal transduction"/>
    <property type="evidence" value="ECO:0007669"/>
    <property type="project" value="UniProtKB-KW"/>
</dbReference>
<dbReference type="Proteomes" id="UP000560470">
    <property type="component" value="Unassembled WGS sequence"/>
</dbReference>
<dbReference type="CDD" id="cd06225">
    <property type="entry name" value="HAMP"/>
    <property type="match status" value="1"/>
</dbReference>
<dbReference type="CDD" id="cd11386">
    <property type="entry name" value="MCP_signal"/>
    <property type="match status" value="1"/>
</dbReference>
<dbReference type="EMBL" id="JACAOZ010000006">
    <property type="protein sequence ID" value="NVZ55943.1"/>
    <property type="molecule type" value="Genomic_DNA"/>
</dbReference>
<evidence type="ECO:0000256" key="5">
    <source>
        <dbReference type="ARBA" id="ARBA00022989"/>
    </source>
</evidence>
<evidence type="ECO:0000259" key="11">
    <source>
        <dbReference type="PROSITE" id="PS50111"/>
    </source>
</evidence>
<keyword evidence="7 9" id="KW-0807">Transducer</keyword>
<evidence type="ECO:0000313" key="13">
    <source>
        <dbReference type="EMBL" id="NVZ55943.1"/>
    </source>
</evidence>
<gene>
    <name evidence="13" type="ORF">HX797_06675</name>
</gene>
<name>A0A7Y7RPI5_9PSED</name>
<feature type="domain" description="HAMP" evidence="12">
    <location>
        <begin position="213"/>
        <end position="267"/>
    </location>
</feature>
<dbReference type="GO" id="GO:0005886">
    <property type="term" value="C:plasma membrane"/>
    <property type="evidence" value="ECO:0007669"/>
    <property type="project" value="UniProtKB-SubCell"/>
</dbReference>
<dbReference type="Pfam" id="PF00015">
    <property type="entry name" value="MCPsignal"/>
    <property type="match status" value="1"/>
</dbReference>
<evidence type="ECO:0000256" key="9">
    <source>
        <dbReference type="PROSITE-ProRule" id="PRU00284"/>
    </source>
</evidence>
<evidence type="ECO:0000259" key="12">
    <source>
        <dbReference type="PROSITE" id="PS50885"/>
    </source>
</evidence>
<dbReference type="SMART" id="SM00283">
    <property type="entry name" value="MA"/>
    <property type="match status" value="1"/>
</dbReference>
<accession>A0A7Y7RPI5</accession>
<protein>
    <submittedName>
        <fullName evidence="13">Methyl-accepting chemotaxis protein</fullName>
    </submittedName>
</protein>
<keyword evidence="5 10" id="KW-1133">Transmembrane helix</keyword>
<dbReference type="PANTHER" id="PTHR32089:SF119">
    <property type="entry name" value="METHYL-ACCEPTING CHEMOTAXIS PROTEIN CTPL"/>
    <property type="match status" value="1"/>
</dbReference>
<dbReference type="Pfam" id="PF00672">
    <property type="entry name" value="HAMP"/>
    <property type="match status" value="1"/>
</dbReference>
<dbReference type="FunFam" id="1.10.287.950:FF:000001">
    <property type="entry name" value="Methyl-accepting chemotaxis sensory transducer"/>
    <property type="match status" value="1"/>
</dbReference>
<organism evidence="13 14">
    <name type="scientific">Pseudomonas edaphica</name>
    <dbReference type="NCBI Taxonomy" id="2006980"/>
    <lineage>
        <taxon>Bacteria</taxon>
        <taxon>Pseudomonadati</taxon>
        <taxon>Pseudomonadota</taxon>
        <taxon>Gammaproteobacteria</taxon>
        <taxon>Pseudomonadales</taxon>
        <taxon>Pseudomonadaceae</taxon>
        <taxon>Pseudomonas</taxon>
    </lineage>
</organism>
<keyword evidence="6 10" id="KW-0472">Membrane</keyword>
<dbReference type="Gene3D" id="3.30.450.20">
    <property type="entry name" value="PAS domain"/>
    <property type="match status" value="1"/>
</dbReference>
<dbReference type="RefSeq" id="WP_017138824.1">
    <property type="nucleotide sequence ID" value="NZ_JACAOZ010000006.1"/>
</dbReference>
<feature type="domain" description="Methyl-accepting transducer" evidence="11">
    <location>
        <begin position="272"/>
        <end position="508"/>
    </location>
</feature>
<evidence type="ECO:0000256" key="2">
    <source>
        <dbReference type="ARBA" id="ARBA00022475"/>
    </source>
</evidence>
<dbReference type="InterPro" id="IPR004089">
    <property type="entry name" value="MCPsignal_dom"/>
</dbReference>